<name>A0A543KBH3_9RHOB</name>
<evidence type="ECO:0000256" key="1">
    <source>
        <dbReference type="SAM" id="MobiDB-lite"/>
    </source>
</evidence>
<feature type="region of interest" description="Disordered" evidence="1">
    <location>
        <begin position="137"/>
        <end position="157"/>
    </location>
</feature>
<gene>
    <name evidence="2" type="ORF">BD293_1022</name>
</gene>
<dbReference type="OrthoDB" id="196672at2"/>
<accession>A0A543KBH3</accession>
<proteinExistence type="predicted"/>
<comment type="caution">
    <text evidence="2">The sequence shown here is derived from an EMBL/GenBank/DDBJ whole genome shotgun (WGS) entry which is preliminary data.</text>
</comment>
<protein>
    <submittedName>
        <fullName evidence="2">Uncharacterized protein</fullName>
    </submittedName>
</protein>
<evidence type="ECO:0000313" key="2">
    <source>
        <dbReference type="EMBL" id="TQM92416.1"/>
    </source>
</evidence>
<reference evidence="2 3" key="1">
    <citation type="submission" date="2019-06" db="EMBL/GenBank/DDBJ databases">
        <title>Genomic Encyclopedia of Archaeal and Bacterial Type Strains, Phase II (KMG-II): from individual species to whole genera.</title>
        <authorList>
            <person name="Goeker M."/>
        </authorList>
    </citation>
    <scope>NUCLEOTIDE SEQUENCE [LARGE SCALE GENOMIC DNA]</scope>
    <source>
        <strain evidence="2 3">DSM 18423</strain>
    </source>
</reference>
<dbReference type="EMBL" id="VFPT01000001">
    <property type="protein sequence ID" value="TQM92416.1"/>
    <property type="molecule type" value="Genomic_DNA"/>
</dbReference>
<dbReference type="RefSeq" id="WP_142080130.1">
    <property type="nucleotide sequence ID" value="NZ_VFPT01000001.1"/>
</dbReference>
<keyword evidence="3" id="KW-1185">Reference proteome</keyword>
<dbReference type="Proteomes" id="UP000320582">
    <property type="component" value="Unassembled WGS sequence"/>
</dbReference>
<sequence>MQNDLFTAINNLDLEIITRNMQTKLNWSKAKAERVESQYRRFLFLCADDPTQTVPSAELDDYWEMHIQDTRKYAQDCMRTFGFFLHHVPNAMERVEGLTRIDLLDRFSTTKDRYKAVFGTRMLNAVMSACDECIPDYDSPSDPDPDVRTGIDGVERN</sequence>
<dbReference type="AlphaFoldDB" id="A0A543KBH3"/>
<organism evidence="2 3">
    <name type="scientific">Roseinatronobacter monicus</name>
    <dbReference type="NCBI Taxonomy" id="393481"/>
    <lineage>
        <taxon>Bacteria</taxon>
        <taxon>Pseudomonadati</taxon>
        <taxon>Pseudomonadota</taxon>
        <taxon>Alphaproteobacteria</taxon>
        <taxon>Rhodobacterales</taxon>
        <taxon>Paracoccaceae</taxon>
        <taxon>Roseinatronobacter</taxon>
    </lineage>
</organism>
<feature type="compositionally biased region" description="Basic and acidic residues" evidence="1">
    <location>
        <begin position="145"/>
        <end position="157"/>
    </location>
</feature>
<evidence type="ECO:0000313" key="3">
    <source>
        <dbReference type="Proteomes" id="UP000320582"/>
    </source>
</evidence>